<dbReference type="InterPro" id="IPR036821">
    <property type="entry name" value="Peptide_deformylase_sf"/>
</dbReference>
<comment type="similarity">
    <text evidence="1">Belongs to the polypeptide deformylase family.</text>
</comment>
<dbReference type="Gene3D" id="3.90.45.10">
    <property type="entry name" value="Peptide deformylase"/>
    <property type="match status" value="1"/>
</dbReference>
<dbReference type="PANTHER" id="PTHR10458">
    <property type="entry name" value="PEPTIDE DEFORMYLASE"/>
    <property type="match status" value="1"/>
</dbReference>
<dbReference type="EMBL" id="FPHP01000048">
    <property type="protein sequence ID" value="SFV75960.1"/>
    <property type="molecule type" value="Genomic_DNA"/>
</dbReference>
<dbReference type="HAMAP" id="MF_00163">
    <property type="entry name" value="Pep_deformylase"/>
    <property type="match status" value="1"/>
</dbReference>
<dbReference type="EC" id="3.5.1.88" evidence="2"/>
<dbReference type="NCBIfam" id="TIGR00079">
    <property type="entry name" value="pept_deformyl"/>
    <property type="match status" value="1"/>
</dbReference>
<keyword evidence="2" id="KW-0378">Hydrolase</keyword>
<sequence length="176" mass="20473">MKPLKIVEYPDKRLKIKSKEVEHFDEELHQLLDAMYPIMIDTNGIGLAAVQVGHHIRALILNIPDEDGEQPKENLIEIINPVISNESGETVYQEGCLSVPNFYEDIKRYDTLHLQYQDRYGNKKTLEADGLLSIAIQHEVDHLEGILFIDRLSSSRRRKFEKEYKKAQKERKKKTS</sequence>
<reference evidence="2" key="1">
    <citation type="submission" date="2016-10" db="EMBL/GenBank/DDBJ databases">
        <authorList>
            <person name="de Groot N.N."/>
        </authorList>
    </citation>
    <scope>NUCLEOTIDE SEQUENCE</scope>
</reference>
<evidence type="ECO:0000256" key="1">
    <source>
        <dbReference type="ARBA" id="ARBA00010759"/>
    </source>
</evidence>
<dbReference type="SUPFAM" id="SSF56420">
    <property type="entry name" value="Peptide deformylase"/>
    <property type="match status" value="1"/>
</dbReference>
<gene>
    <name evidence="2" type="ORF">MNB_SM-3-890</name>
</gene>
<name>A0A1W1D644_9ZZZZ</name>
<dbReference type="NCBIfam" id="NF001159">
    <property type="entry name" value="PRK00150.1-3"/>
    <property type="match status" value="1"/>
</dbReference>
<dbReference type="InterPro" id="IPR023635">
    <property type="entry name" value="Peptide_deformylase"/>
</dbReference>
<dbReference type="CDD" id="cd00487">
    <property type="entry name" value="Pep_deformylase"/>
    <property type="match status" value="1"/>
</dbReference>
<accession>A0A1W1D644</accession>
<dbReference type="GO" id="GO:0042586">
    <property type="term" value="F:peptide deformylase activity"/>
    <property type="evidence" value="ECO:0007669"/>
    <property type="project" value="UniProtKB-EC"/>
</dbReference>
<dbReference type="PRINTS" id="PR01576">
    <property type="entry name" value="PDEFORMYLASE"/>
</dbReference>
<organism evidence="2">
    <name type="scientific">hydrothermal vent metagenome</name>
    <dbReference type="NCBI Taxonomy" id="652676"/>
    <lineage>
        <taxon>unclassified sequences</taxon>
        <taxon>metagenomes</taxon>
        <taxon>ecological metagenomes</taxon>
    </lineage>
</organism>
<dbReference type="Pfam" id="PF01327">
    <property type="entry name" value="Pep_deformylase"/>
    <property type="match status" value="1"/>
</dbReference>
<protein>
    <submittedName>
        <fullName evidence="2">Peptide deformylase</fullName>
        <ecNumber evidence="2">3.5.1.88</ecNumber>
    </submittedName>
</protein>
<proteinExistence type="inferred from homology"/>
<dbReference type="PIRSF" id="PIRSF004749">
    <property type="entry name" value="Pep_def"/>
    <property type="match status" value="1"/>
</dbReference>
<dbReference type="AlphaFoldDB" id="A0A1W1D644"/>
<evidence type="ECO:0000313" key="2">
    <source>
        <dbReference type="EMBL" id="SFV75960.1"/>
    </source>
</evidence>
<dbReference type="PANTHER" id="PTHR10458:SF22">
    <property type="entry name" value="PEPTIDE DEFORMYLASE"/>
    <property type="match status" value="1"/>
</dbReference>